<evidence type="ECO:0000313" key="3">
    <source>
        <dbReference type="Proteomes" id="UP000008084"/>
    </source>
</evidence>
<dbReference type="SMART" id="SM00972">
    <property type="entry name" value="SCPU"/>
    <property type="match status" value="1"/>
</dbReference>
<gene>
    <name evidence="2" type="ordered locus">Y11_07301</name>
</gene>
<evidence type="ECO:0000313" key="2">
    <source>
        <dbReference type="EMBL" id="CBY27451.1"/>
    </source>
</evidence>
<dbReference type="AlphaFoldDB" id="A0A0H3NZN0"/>
<proteinExistence type="predicted"/>
<dbReference type="HOGENOM" id="CLU_103262_1_0_6"/>
<dbReference type="PANTHER" id="PTHR37089:SF3">
    <property type="entry name" value="EXPORTED PROTEIN"/>
    <property type="match status" value="1"/>
</dbReference>
<name>A0A0H3NZN0_YERE1</name>
<dbReference type="InterPro" id="IPR007893">
    <property type="entry name" value="Spore_coat_U/FanG"/>
</dbReference>
<dbReference type="InterPro" id="IPR053167">
    <property type="entry name" value="Spore_coat_component"/>
</dbReference>
<accession>A0A0H3NZN0</accession>
<dbReference type="RefSeq" id="WP_005164931.1">
    <property type="nucleotide sequence ID" value="NC_017564.1"/>
</dbReference>
<protein>
    <submittedName>
        <fullName evidence="2">Sigma-fimbriae uncharacterized subunit</fullName>
    </submittedName>
</protein>
<dbReference type="KEGG" id="yey:Y11_07301"/>
<feature type="domain" description="Spore coat protein U/FanG" evidence="1">
    <location>
        <begin position="33"/>
        <end position="182"/>
    </location>
</feature>
<sequence length="185" mass="19214">MTLNSFYPTVITLLVFSLLGLPVTSSYGETLNRAFTVNATILSGCILGSGNSDSSSFGALNFGNVSSLSTAINIVSSQNAGSIMIQCSGTPSITLALNSGANTTGNIATGRRLLNSATGEYLFYQIFQDSARSVIWGNGSNGGTAQVITANSTLQQIVLYAQLFASSSFPTAGNYTDTLLVTVTY</sequence>
<dbReference type="Proteomes" id="UP000008084">
    <property type="component" value="Chromosome"/>
</dbReference>
<dbReference type="PATRIC" id="fig|930944.6.peg.721"/>
<dbReference type="PANTHER" id="PTHR37089">
    <property type="entry name" value="PROTEIN U-RELATED"/>
    <property type="match status" value="1"/>
</dbReference>
<dbReference type="Pfam" id="PF05229">
    <property type="entry name" value="SCPU"/>
    <property type="match status" value="1"/>
</dbReference>
<dbReference type="EMBL" id="FR729477">
    <property type="protein sequence ID" value="CBY27451.1"/>
    <property type="molecule type" value="Genomic_DNA"/>
</dbReference>
<dbReference type="GeneID" id="31408854"/>
<organism evidence="2 3">
    <name type="scientific">Yersinia enterocolitica subsp. palearctica serotype O:3 (strain DSM 13030 / CIP 106945 / Y11)</name>
    <dbReference type="NCBI Taxonomy" id="930944"/>
    <lineage>
        <taxon>Bacteria</taxon>
        <taxon>Pseudomonadati</taxon>
        <taxon>Pseudomonadota</taxon>
        <taxon>Gammaproteobacteria</taxon>
        <taxon>Enterobacterales</taxon>
        <taxon>Yersiniaceae</taxon>
        <taxon>Yersinia</taxon>
    </lineage>
</organism>
<reference evidence="2 3" key="1">
    <citation type="journal article" date="2011" name="J. Bacteriol.">
        <title>Complete genome sequence of Yersinia enterocolitica subsp. palearctica serogroup O:3.</title>
        <authorList>
            <person name="Batzilla J."/>
            <person name="Hoper D."/>
            <person name="Antonenka U."/>
            <person name="Heesemann J."/>
            <person name="Rakin A."/>
        </authorList>
    </citation>
    <scope>NUCLEOTIDE SEQUENCE [LARGE SCALE GENOMIC DNA]</scope>
    <source>
        <strain evidence="3">DSM 13030 / CIP 106945 / Y11</strain>
    </source>
</reference>
<evidence type="ECO:0000259" key="1">
    <source>
        <dbReference type="Pfam" id="PF05229"/>
    </source>
</evidence>